<accession>A0A5K7WV23</accession>
<reference evidence="1 2" key="1">
    <citation type="submission" date="2019-09" db="EMBL/GenBank/DDBJ databases">
        <title>Complete genome sequence of Sporolactobacillus terrae 70-3.</title>
        <authorList>
            <person name="Tanaka N."/>
            <person name="Shiwa Y."/>
            <person name="Fujita N."/>
            <person name="Tanasupawat S."/>
        </authorList>
    </citation>
    <scope>NUCLEOTIDE SEQUENCE [LARGE SCALE GENOMIC DNA]</scope>
    <source>
        <strain evidence="1 2">70-3</strain>
    </source>
</reference>
<dbReference type="InterPro" id="IPR008772">
    <property type="entry name" value="Phosphonate_metab_PhnH"/>
</dbReference>
<gene>
    <name evidence="1" type="primary">phnH</name>
    <name evidence="1" type="ORF">St703_02440</name>
</gene>
<keyword evidence="1" id="KW-0456">Lyase</keyword>
<dbReference type="InterPro" id="IPR038058">
    <property type="entry name" value="PhnH-like_sp"/>
</dbReference>
<dbReference type="GO" id="GO:0019634">
    <property type="term" value="P:organic phosphonate metabolic process"/>
    <property type="evidence" value="ECO:0007669"/>
    <property type="project" value="InterPro"/>
</dbReference>
<evidence type="ECO:0000313" key="2">
    <source>
        <dbReference type="Proteomes" id="UP000326951"/>
    </source>
</evidence>
<proteinExistence type="predicted"/>
<dbReference type="PIRSF" id="PIRSF020680">
    <property type="entry name" value="PhnH"/>
    <property type="match status" value="1"/>
</dbReference>
<evidence type="ECO:0000313" key="1">
    <source>
        <dbReference type="EMBL" id="BBN97539.1"/>
    </source>
</evidence>
<organism evidence="1 2">
    <name type="scientific">Sporolactobacillus terrae</name>
    <dbReference type="NCBI Taxonomy" id="269673"/>
    <lineage>
        <taxon>Bacteria</taxon>
        <taxon>Bacillati</taxon>
        <taxon>Bacillota</taxon>
        <taxon>Bacilli</taxon>
        <taxon>Bacillales</taxon>
        <taxon>Sporolactobacillaceae</taxon>
        <taxon>Sporolactobacillus</taxon>
    </lineage>
</organism>
<sequence>MTDTKSFHEVHDTRRVYRSLLDSMARPGKLHDLSPQMNSIPNAIPLFSGTYALGRTLLDAQTTFYLETENNEAASYLELRTGSRMLAAERADYLFIETQPSVDLIRTLMQQIRIGTLLEPEKSATLIIRVRALSDSETSGITMTLSGPGIKKHRTLSADGFNPEWLRMRAARNMEYPTGCDFILISDNGQMAALPRTTMIESEAV</sequence>
<name>A0A5K7WV23_9BACL</name>
<dbReference type="Proteomes" id="UP000326951">
    <property type="component" value="Chromosome"/>
</dbReference>
<dbReference type="Pfam" id="PF05845">
    <property type="entry name" value="PhnH"/>
    <property type="match status" value="1"/>
</dbReference>
<dbReference type="Gene3D" id="3.40.50.11310">
    <property type="entry name" value="Bacterial phosphonate metabolism protein PhnH"/>
    <property type="match status" value="1"/>
</dbReference>
<dbReference type="SUPFAM" id="SSF159709">
    <property type="entry name" value="PhnH-like"/>
    <property type="match status" value="1"/>
</dbReference>
<dbReference type="RefSeq" id="WP_152080101.1">
    <property type="nucleotide sequence ID" value="NZ_AP021853.1"/>
</dbReference>
<protein>
    <submittedName>
        <fullName evidence="1">Phosphonate C-P lyase system protein PhnH</fullName>
    </submittedName>
</protein>
<dbReference type="GO" id="GO:0016829">
    <property type="term" value="F:lyase activity"/>
    <property type="evidence" value="ECO:0007669"/>
    <property type="project" value="UniProtKB-KW"/>
</dbReference>
<dbReference type="NCBIfam" id="TIGR03292">
    <property type="entry name" value="PhnH_redo"/>
    <property type="match status" value="1"/>
</dbReference>
<dbReference type="AlphaFoldDB" id="A0A5K7WV23"/>
<dbReference type="EMBL" id="AP021853">
    <property type="protein sequence ID" value="BBN97539.1"/>
    <property type="molecule type" value="Genomic_DNA"/>
</dbReference>